<dbReference type="SUPFAM" id="SSF56317">
    <property type="entry name" value="Carbon-nitrogen hydrolase"/>
    <property type="match status" value="1"/>
</dbReference>
<keyword evidence="3" id="KW-0378">Hydrolase</keyword>
<dbReference type="Proteomes" id="UP000315003">
    <property type="component" value="Chromosome"/>
</dbReference>
<accession>A0A517SZJ5</accession>
<gene>
    <name evidence="3" type="ORF">SV7mr_41070</name>
</gene>
<dbReference type="Gene3D" id="3.60.110.10">
    <property type="entry name" value="Carbon-nitrogen hydrolase"/>
    <property type="match status" value="1"/>
</dbReference>
<dbReference type="InterPro" id="IPR003010">
    <property type="entry name" value="C-N_Hydrolase"/>
</dbReference>
<evidence type="ECO:0000313" key="3">
    <source>
        <dbReference type="EMBL" id="QDT61570.1"/>
    </source>
</evidence>
<dbReference type="OrthoDB" id="2826359at2"/>
<dbReference type="PANTHER" id="PTHR47799">
    <property type="entry name" value="OMEGA-AMIDASE YAFV"/>
    <property type="match status" value="1"/>
</dbReference>
<dbReference type="Pfam" id="PF00795">
    <property type="entry name" value="CN_hydrolase"/>
    <property type="match status" value="1"/>
</dbReference>
<dbReference type="PROSITE" id="PS01227">
    <property type="entry name" value="UPF0012"/>
    <property type="match status" value="1"/>
</dbReference>
<evidence type="ECO:0000259" key="2">
    <source>
        <dbReference type="PROSITE" id="PS50263"/>
    </source>
</evidence>
<proteinExistence type="inferred from homology"/>
<comment type="similarity">
    <text evidence="1">Belongs to the carbon-nitrogen hydrolase superfamily. NIT1/NIT2 family.</text>
</comment>
<organism evidence="3 4">
    <name type="scientific">Stieleria bergensis</name>
    <dbReference type="NCBI Taxonomy" id="2528025"/>
    <lineage>
        <taxon>Bacteria</taxon>
        <taxon>Pseudomonadati</taxon>
        <taxon>Planctomycetota</taxon>
        <taxon>Planctomycetia</taxon>
        <taxon>Pirellulales</taxon>
        <taxon>Pirellulaceae</taxon>
        <taxon>Stieleria</taxon>
    </lineage>
</organism>
<feature type="domain" description="CN hydrolase" evidence="2">
    <location>
        <begin position="1"/>
        <end position="236"/>
    </location>
</feature>
<dbReference type="GO" id="GO:0050152">
    <property type="term" value="F:omega-amidase activity"/>
    <property type="evidence" value="ECO:0007669"/>
    <property type="project" value="TreeGrafter"/>
</dbReference>
<dbReference type="GO" id="GO:0106008">
    <property type="term" value="F:2-oxoglutaramate amidase activity"/>
    <property type="evidence" value="ECO:0007669"/>
    <property type="project" value="UniProtKB-EC"/>
</dbReference>
<dbReference type="PANTHER" id="PTHR47799:SF1">
    <property type="entry name" value="OMEGA-AMIDASE YAFV"/>
    <property type="match status" value="1"/>
</dbReference>
<dbReference type="AlphaFoldDB" id="A0A517SZJ5"/>
<dbReference type="InterPro" id="IPR036526">
    <property type="entry name" value="C-N_Hydrolase_sf"/>
</dbReference>
<dbReference type="InterPro" id="IPR052737">
    <property type="entry name" value="Omega-amidase_YafV"/>
</dbReference>
<dbReference type="EMBL" id="CP036272">
    <property type="protein sequence ID" value="QDT61570.1"/>
    <property type="molecule type" value="Genomic_DNA"/>
</dbReference>
<evidence type="ECO:0000313" key="4">
    <source>
        <dbReference type="Proteomes" id="UP000315003"/>
    </source>
</evidence>
<dbReference type="RefSeq" id="WP_145275731.1">
    <property type="nucleotide sequence ID" value="NZ_CP036272.1"/>
</dbReference>
<name>A0A517SZJ5_9BACT</name>
<dbReference type="InterPro" id="IPR001110">
    <property type="entry name" value="UPF0012_CS"/>
</dbReference>
<dbReference type="PROSITE" id="PS50263">
    <property type="entry name" value="CN_HYDROLASE"/>
    <property type="match status" value="1"/>
</dbReference>
<reference evidence="3 4" key="1">
    <citation type="submission" date="2019-02" db="EMBL/GenBank/DDBJ databases">
        <title>Deep-cultivation of Planctomycetes and their phenomic and genomic characterization uncovers novel biology.</title>
        <authorList>
            <person name="Wiegand S."/>
            <person name="Jogler M."/>
            <person name="Boedeker C."/>
            <person name="Pinto D."/>
            <person name="Vollmers J."/>
            <person name="Rivas-Marin E."/>
            <person name="Kohn T."/>
            <person name="Peeters S.H."/>
            <person name="Heuer A."/>
            <person name="Rast P."/>
            <person name="Oberbeckmann S."/>
            <person name="Bunk B."/>
            <person name="Jeske O."/>
            <person name="Meyerdierks A."/>
            <person name="Storesund J.E."/>
            <person name="Kallscheuer N."/>
            <person name="Luecker S."/>
            <person name="Lage O.M."/>
            <person name="Pohl T."/>
            <person name="Merkel B.J."/>
            <person name="Hornburger P."/>
            <person name="Mueller R.-W."/>
            <person name="Bruemmer F."/>
            <person name="Labrenz M."/>
            <person name="Spormann A.M."/>
            <person name="Op den Camp H."/>
            <person name="Overmann J."/>
            <person name="Amann R."/>
            <person name="Jetten M.S.M."/>
            <person name="Mascher T."/>
            <person name="Medema M.H."/>
            <person name="Devos D.P."/>
            <person name="Kaster A.-K."/>
            <person name="Ovreas L."/>
            <person name="Rohde M."/>
            <person name="Galperin M.Y."/>
            <person name="Jogler C."/>
        </authorList>
    </citation>
    <scope>NUCLEOTIDE SEQUENCE [LARGE SCALE GENOMIC DNA]</scope>
    <source>
        <strain evidence="3 4">SV_7m_r</strain>
    </source>
</reference>
<dbReference type="EC" id="3.5.1.111" evidence="3"/>
<sequence>MEIVAVQLDMAWQDKSENHQRVENLLAGADVPTGALVILPEMFETGFCMDVTVTAQGPDRSGEQFLKDLAKQYNVAVMGGVAGPIIEGQSVNQAVVFDPDGNELARYQKMKPFSLSGEGDHYVAGTSHCLFTWQGVTIAPFICYDLRFPEIFRPAVAEGAELITLIACWPSKRSEHWVRLLQARAIENLACVVGVNRVGAEPGLAFDGRSSAFDHLGNPLFEADDQTQVLRATLDIEQARRWRGKFPALRDMKTPVE</sequence>
<evidence type="ECO:0000256" key="1">
    <source>
        <dbReference type="ARBA" id="ARBA00010613"/>
    </source>
</evidence>
<protein>
    <submittedName>
        <fullName evidence="3">2-oxoglutaramate amidase</fullName>
        <ecNumber evidence="3">3.5.1.111</ecNumber>
    </submittedName>
</protein>
<keyword evidence="4" id="KW-1185">Reference proteome</keyword>